<feature type="transmembrane region" description="Helical" evidence="9">
    <location>
        <begin position="43"/>
        <end position="67"/>
    </location>
</feature>
<evidence type="ECO:0000256" key="1">
    <source>
        <dbReference type="ARBA" id="ARBA00004141"/>
    </source>
</evidence>
<evidence type="ECO:0000256" key="8">
    <source>
        <dbReference type="ARBA" id="ARBA00023180"/>
    </source>
</evidence>
<evidence type="ECO:0000256" key="7">
    <source>
        <dbReference type="ARBA" id="ARBA00023136"/>
    </source>
</evidence>
<dbReference type="InterPro" id="IPR036458">
    <property type="entry name" value="Na:dicarbo_symporter_sf"/>
</dbReference>
<feature type="transmembrane region" description="Helical" evidence="9">
    <location>
        <begin position="342"/>
        <end position="366"/>
    </location>
</feature>
<sequence>LLINFPGEIFLQVLKMMILPLIFSSLISALAQMDASESGQMGITTVVYYIVTAALSTIVGIALVLSIHPGDPTIKSGWLDAFPEEAEVSALDTFLDMIRNMFPENILQASFQRVQTSYTLVKPTFKKISKNTTLEMIPKVVKTIESARGTNVLGIIVFCTGFGIVISKLGERARILVDFFVILDAVIMRWVEALMWFAPLGIVCLITGNLLELEDLSDTAQVLLMYTFTVIGGLVVHTVLVMPGLYFFITRKNPLRVAQGMLHALVTAFGTGSSGAALPISMQCLEEKLKVDRRVTRFVLPLGTTINMDGNALYEAVAVIFIAQLNNVSLSMAEVITISLTATIASIGMGSVPAGLVSILLILNTVGLPATDVPLLITVDWLIDRIRTSVNVLGDGYVAGAVAHLLKERLEKSDKMNEYRAEVKEEIEHLKSAATSRRSSLNWTDLTSQAVSPNRSRINSITIFSDNKLSWRTSYNSPTQKLNVPLNKVQNI</sequence>
<keyword evidence="4 9" id="KW-0812">Transmembrane</keyword>
<dbReference type="GO" id="GO:0015175">
    <property type="term" value="F:neutral L-amino acid transmembrane transporter activity"/>
    <property type="evidence" value="ECO:0007669"/>
    <property type="project" value="TreeGrafter"/>
</dbReference>
<accession>A0A915B6D5</accession>
<keyword evidence="3 9" id="KW-0813">Transport</keyword>
<dbReference type="PROSITE" id="PS00714">
    <property type="entry name" value="NA_DICARBOXYL_SYMP_2"/>
    <property type="match status" value="1"/>
</dbReference>
<keyword evidence="8" id="KW-0325">Glycoprotein</keyword>
<organism evidence="10 11">
    <name type="scientific">Parascaris univalens</name>
    <name type="common">Nematode worm</name>
    <dbReference type="NCBI Taxonomy" id="6257"/>
    <lineage>
        <taxon>Eukaryota</taxon>
        <taxon>Metazoa</taxon>
        <taxon>Ecdysozoa</taxon>
        <taxon>Nematoda</taxon>
        <taxon>Chromadorea</taxon>
        <taxon>Rhabditida</taxon>
        <taxon>Spirurina</taxon>
        <taxon>Ascaridomorpha</taxon>
        <taxon>Ascaridoidea</taxon>
        <taxon>Ascarididae</taxon>
        <taxon>Parascaris</taxon>
    </lineage>
</organism>
<dbReference type="GO" id="GO:0015501">
    <property type="term" value="F:glutamate:sodium symporter activity"/>
    <property type="evidence" value="ECO:0007669"/>
    <property type="project" value="TreeGrafter"/>
</dbReference>
<reference evidence="11" key="1">
    <citation type="submission" date="2022-11" db="UniProtKB">
        <authorList>
            <consortium name="WormBaseParasite"/>
        </authorList>
    </citation>
    <scope>IDENTIFICATION</scope>
</reference>
<evidence type="ECO:0000256" key="4">
    <source>
        <dbReference type="ARBA" id="ARBA00022692"/>
    </source>
</evidence>
<dbReference type="Pfam" id="PF00375">
    <property type="entry name" value="SDF"/>
    <property type="match status" value="1"/>
</dbReference>
<comment type="subcellular location">
    <subcellularLocation>
        <location evidence="1 9">Membrane</location>
        <topology evidence="1 9">Multi-pass membrane protein</topology>
    </subcellularLocation>
</comment>
<dbReference type="InterPro" id="IPR018107">
    <property type="entry name" value="Na-dicarboxylate_symporter_CS"/>
</dbReference>
<protein>
    <recommendedName>
        <fullName evidence="9">Amino acid transporter</fullName>
    </recommendedName>
</protein>
<dbReference type="PRINTS" id="PR00173">
    <property type="entry name" value="EDTRNSPORT"/>
</dbReference>
<evidence type="ECO:0000256" key="9">
    <source>
        <dbReference type="RuleBase" id="RU361216"/>
    </source>
</evidence>
<evidence type="ECO:0000256" key="3">
    <source>
        <dbReference type="ARBA" id="ARBA00022448"/>
    </source>
</evidence>
<comment type="similarity">
    <text evidence="2 9">Belongs to the dicarboxylate/amino acid:cation symporter (DAACS) (TC 2.A.23) family.</text>
</comment>
<evidence type="ECO:0000313" key="10">
    <source>
        <dbReference type="Proteomes" id="UP000887569"/>
    </source>
</evidence>
<dbReference type="PROSITE" id="PS00713">
    <property type="entry name" value="NA_DICARBOXYL_SYMP_1"/>
    <property type="match status" value="1"/>
</dbReference>
<evidence type="ECO:0000256" key="5">
    <source>
        <dbReference type="ARBA" id="ARBA00022847"/>
    </source>
</evidence>
<dbReference type="PANTHER" id="PTHR11958:SF99">
    <property type="entry name" value="SODIUM-DEPENDENT EXCITATORY AMINO ACID TRANSPORTER GLT-6-RELATED"/>
    <property type="match status" value="1"/>
</dbReference>
<dbReference type="GO" id="GO:0005886">
    <property type="term" value="C:plasma membrane"/>
    <property type="evidence" value="ECO:0007669"/>
    <property type="project" value="TreeGrafter"/>
</dbReference>
<evidence type="ECO:0000256" key="2">
    <source>
        <dbReference type="ARBA" id="ARBA00006148"/>
    </source>
</evidence>
<feature type="transmembrane region" description="Helical" evidence="9">
    <location>
        <begin position="223"/>
        <end position="249"/>
    </location>
</feature>
<keyword evidence="5 9" id="KW-0769">Symport</keyword>
<feature type="transmembrane region" description="Helical" evidence="9">
    <location>
        <begin position="152"/>
        <end position="169"/>
    </location>
</feature>
<dbReference type="SUPFAM" id="SSF118215">
    <property type="entry name" value="Proton glutamate symport protein"/>
    <property type="match status" value="1"/>
</dbReference>
<dbReference type="AlphaFoldDB" id="A0A915B6D5"/>
<proteinExistence type="inferred from homology"/>
<dbReference type="InterPro" id="IPR001991">
    <property type="entry name" value="Na-dicarboxylate_symporter"/>
</dbReference>
<keyword evidence="6 9" id="KW-1133">Transmembrane helix</keyword>
<dbReference type="Gene3D" id="1.10.3860.10">
    <property type="entry name" value="Sodium:dicarboxylate symporter"/>
    <property type="match status" value="1"/>
</dbReference>
<dbReference type="GO" id="GO:0005313">
    <property type="term" value="F:L-glutamate transmembrane transporter activity"/>
    <property type="evidence" value="ECO:0007669"/>
    <property type="project" value="TreeGrafter"/>
</dbReference>
<evidence type="ECO:0000313" key="11">
    <source>
        <dbReference type="WBParaSite" id="PgR028_g071_t01"/>
    </source>
</evidence>
<feature type="transmembrane region" description="Helical" evidence="9">
    <location>
        <begin position="190"/>
        <end position="211"/>
    </location>
</feature>
<keyword evidence="10" id="KW-1185">Reference proteome</keyword>
<keyword evidence="7 9" id="KW-0472">Membrane</keyword>
<dbReference type="Proteomes" id="UP000887569">
    <property type="component" value="Unplaced"/>
</dbReference>
<evidence type="ECO:0000256" key="6">
    <source>
        <dbReference type="ARBA" id="ARBA00022989"/>
    </source>
</evidence>
<name>A0A915B6D5_PARUN</name>
<feature type="transmembrane region" description="Helical" evidence="9">
    <location>
        <begin position="12"/>
        <end position="31"/>
    </location>
</feature>
<dbReference type="PANTHER" id="PTHR11958">
    <property type="entry name" value="SODIUM/DICARBOXYLATE SYMPORTER-RELATED"/>
    <property type="match status" value="1"/>
</dbReference>
<dbReference type="WBParaSite" id="PgR028_g071_t01">
    <property type="protein sequence ID" value="PgR028_g071_t01"/>
    <property type="gene ID" value="PgR028_g071"/>
</dbReference>
<dbReference type="InterPro" id="IPR050746">
    <property type="entry name" value="DAACS"/>
</dbReference>